<dbReference type="Gene3D" id="3.30.1380.10">
    <property type="match status" value="1"/>
</dbReference>
<protein>
    <submittedName>
        <fullName evidence="2">D-alanyl-D-alanine carboxypeptidase</fullName>
    </submittedName>
</protein>
<reference evidence="2 3" key="1">
    <citation type="submission" date="2016-10" db="EMBL/GenBank/DDBJ databases">
        <authorList>
            <person name="de Groot N.N."/>
        </authorList>
    </citation>
    <scope>NUCLEOTIDE SEQUENCE [LARGE SCALE GENOMIC DNA]</scope>
    <source>
        <strain evidence="2 3">CGMCC 1.10228</strain>
    </source>
</reference>
<dbReference type="AlphaFoldDB" id="A0A1G8AQU8"/>
<name>A0A1G8AQU8_9VIBR</name>
<organism evidence="2 3">
    <name type="scientific">Vibrio xiamenensis</name>
    <dbReference type="NCBI Taxonomy" id="861298"/>
    <lineage>
        <taxon>Bacteria</taxon>
        <taxon>Pseudomonadati</taxon>
        <taxon>Pseudomonadota</taxon>
        <taxon>Gammaproteobacteria</taxon>
        <taxon>Vibrionales</taxon>
        <taxon>Vibrionaceae</taxon>
        <taxon>Vibrio</taxon>
    </lineage>
</organism>
<sequence length="241" mass="27291">MKKANVISEQAPLPCSRLKQVDVTFRDFSGKTQTGAIIVMDAVAHRVEMIFSALYQHQIPIQSITPIREFFGDDEASMRANNTSAFNARPITGGSSWSKHAYGLAIDINPLQNPFVEFQASQIVVKPPQAAKHYLNRYSYRLGKPFRTGMAEEMVDIFANNGFLIWGGYWNDPIDYQHFEIGPRALVNRLTAEPSKARGVFEKYIADYLSCMQLSERTPRENARAYCSASVVEKYSHWPTQ</sequence>
<feature type="domain" description="Peptidase M15C" evidence="1">
    <location>
        <begin position="93"/>
        <end position="181"/>
    </location>
</feature>
<evidence type="ECO:0000313" key="2">
    <source>
        <dbReference type="EMBL" id="SDH23432.1"/>
    </source>
</evidence>
<dbReference type="EMBL" id="FNDD01000011">
    <property type="protein sequence ID" value="SDH23432.1"/>
    <property type="molecule type" value="Genomic_DNA"/>
</dbReference>
<evidence type="ECO:0000259" key="1">
    <source>
        <dbReference type="Pfam" id="PF13539"/>
    </source>
</evidence>
<keyword evidence="2" id="KW-0645">Protease</keyword>
<gene>
    <name evidence="2" type="ORF">SAMN04488136_11183</name>
</gene>
<dbReference type="GO" id="GO:0004180">
    <property type="term" value="F:carboxypeptidase activity"/>
    <property type="evidence" value="ECO:0007669"/>
    <property type="project" value="UniProtKB-KW"/>
</dbReference>
<dbReference type="InterPro" id="IPR009045">
    <property type="entry name" value="Zn_M74/Hedgehog-like"/>
</dbReference>
<proteinExistence type="predicted"/>
<dbReference type="InterPro" id="IPR039561">
    <property type="entry name" value="Peptidase_M15C"/>
</dbReference>
<keyword evidence="2" id="KW-0121">Carboxypeptidase</keyword>
<accession>A0A1G8AQU8</accession>
<keyword evidence="3" id="KW-1185">Reference proteome</keyword>
<evidence type="ECO:0000313" key="3">
    <source>
        <dbReference type="Proteomes" id="UP000198854"/>
    </source>
</evidence>
<keyword evidence="2" id="KW-0378">Hydrolase</keyword>
<dbReference type="SUPFAM" id="SSF55166">
    <property type="entry name" value="Hedgehog/DD-peptidase"/>
    <property type="match status" value="1"/>
</dbReference>
<dbReference type="Proteomes" id="UP000198854">
    <property type="component" value="Unassembled WGS sequence"/>
</dbReference>
<dbReference type="Pfam" id="PF13539">
    <property type="entry name" value="Peptidase_M15_4"/>
    <property type="match status" value="1"/>
</dbReference>